<dbReference type="AlphaFoldDB" id="A0A0D7B0U6"/>
<name>A0A0D7B0U6_9AGAR</name>
<gene>
    <name evidence="2" type="ORF">CYLTODRAFT_493381</name>
</gene>
<feature type="signal peptide" evidence="1">
    <location>
        <begin position="1"/>
        <end position="20"/>
    </location>
</feature>
<keyword evidence="3" id="KW-1185">Reference proteome</keyword>
<dbReference type="EMBL" id="KN880653">
    <property type="protein sequence ID" value="KIY64112.1"/>
    <property type="molecule type" value="Genomic_DNA"/>
</dbReference>
<organism evidence="2 3">
    <name type="scientific">Cylindrobasidium torrendii FP15055 ss-10</name>
    <dbReference type="NCBI Taxonomy" id="1314674"/>
    <lineage>
        <taxon>Eukaryota</taxon>
        <taxon>Fungi</taxon>
        <taxon>Dikarya</taxon>
        <taxon>Basidiomycota</taxon>
        <taxon>Agaricomycotina</taxon>
        <taxon>Agaricomycetes</taxon>
        <taxon>Agaricomycetidae</taxon>
        <taxon>Agaricales</taxon>
        <taxon>Marasmiineae</taxon>
        <taxon>Physalacriaceae</taxon>
        <taxon>Cylindrobasidium</taxon>
    </lineage>
</organism>
<proteinExistence type="predicted"/>
<keyword evidence="1" id="KW-0732">Signal</keyword>
<accession>A0A0D7B0U6</accession>
<evidence type="ECO:0000256" key="1">
    <source>
        <dbReference type="SAM" id="SignalP"/>
    </source>
</evidence>
<evidence type="ECO:0000313" key="2">
    <source>
        <dbReference type="EMBL" id="KIY64112.1"/>
    </source>
</evidence>
<evidence type="ECO:0000313" key="3">
    <source>
        <dbReference type="Proteomes" id="UP000054007"/>
    </source>
</evidence>
<dbReference type="Proteomes" id="UP000054007">
    <property type="component" value="Unassembled WGS sequence"/>
</dbReference>
<reference evidence="2 3" key="1">
    <citation type="journal article" date="2015" name="Fungal Genet. Biol.">
        <title>Evolution of novel wood decay mechanisms in Agaricales revealed by the genome sequences of Fistulina hepatica and Cylindrobasidium torrendii.</title>
        <authorList>
            <person name="Floudas D."/>
            <person name="Held B.W."/>
            <person name="Riley R."/>
            <person name="Nagy L.G."/>
            <person name="Koehler G."/>
            <person name="Ransdell A.S."/>
            <person name="Younus H."/>
            <person name="Chow J."/>
            <person name="Chiniquy J."/>
            <person name="Lipzen A."/>
            <person name="Tritt A."/>
            <person name="Sun H."/>
            <person name="Haridas S."/>
            <person name="LaButti K."/>
            <person name="Ohm R.A."/>
            <person name="Kues U."/>
            <person name="Blanchette R.A."/>
            <person name="Grigoriev I.V."/>
            <person name="Minto R.E."/>
            <person name="Hibbett D.S."/>
        </authorList>
    </citation>
    <scope>NUCLEOTIDE SEQUENCE [LARGE SCALE GENOMIC DNA]</scope>
    <source>
        <strain evidence="2 3">FP15055 ss-10</strain>
    </source>
</reference>
<sequence>MQLNTLFTLACALLVSGVSAWNPAGQPCRSEDAGAYGCSNEEPTVNNGDAFVYVCDGRHYQISALCGGHTSCEVSGRNAFCT</sequence>
<protein>
    <recommendedName>
        <fullName evidence="4">Carbohydrate-binding module family 19 domain-containing protein</fullName>
    </recommendedName>
</protein>
<dbReference type="OrthoDB" id="2608547at2759"/>
<evidence type="ECO:0008006" key="4">
    <source>
        <dbReference type="Google" id="ProtNLM"/>
    </source>
</evidence>
<feature type="chain" id="PRO_5002316711" description="Carbohydrate-binding module family 19 domain-containing protein" evidence="1">
    <location>
        <begin position="21"/>
        <end position="82"/>
    </location>
</feature>